<keyword evidence="2" id="KW-1185">Reference proteome</keyword>
<evidence type="ECO:0000313" key="1">
    <source>
        <dbReference type="EMBL" id="CAB3397045.1"/>
    </source>
</evidence>
<dbReference type="AlphaFoldDB" id="A0A8S1EAG3"/>
<sequence>MLLMFSSAHCYSCASTNMKSNFITKQRGPPNRIGEPLVFDDNCNSDTWIIKDRSKDDCGDGFCFKWQQSLNNSGVYSTMTFRGCYSKLYSLQDPNTFRPPNHSYCTVANVPLSCLSDASVIEHSCWCQGDFCNATFIPISHYLIVLLVLISAYSWQA</sequence>
<gene>
    <name evidence="1" type="ORF">CBOVIS_LOCUS515</name>
</gene>
<proteinExistence type="predicted"/>
<accession>A0A8S1EAG3</accession>
<protein>
    <submittedName>
        <fullName evidence="1">Uncharacterized protein</fullName>
    </submittedName>
</protein>
<organism evidence="1 2">
    <name type="scientific">Caenorhabditis bovis</name>
    <dbReference type="NCBI Taxonomy" id="2654633"/>
    <lineage>
        <taxon>Eukaryota</taxon>
        <taxon>Metazoa</taxon>
        <taxon>Ecdysozoa</taxon>
        <taxon>Nematoda</taxon>
        <taxon>Chromadorea</taxon>
        <taxon>Rhabditida</taxon>
        <taxon>Rhabditina</taxon>
        <taxon>Rhabditomorpha</taxon>
        <taxon>Rhabditoidea</taxon>
        <taxon>Rhabditidae</taxon>
        <taxon>Peloderinae</taxon>
        <taxon>Caenorhabditis</taxon>
    </lineage>
</organism>
<comment type="caution">
    <text evidence="1">The sequence shown here is derived from an EMBL/GenBank/DDBJ whole genome shotgun (WGS) entry which is preliminary data.</text>
</comment>
<dbReference type="Proteomes" id="UP000494206">
    <property type="component" value="Unassembled WGS sequence"/>
</dbReference>
<evidence type="ECO:0000313" key="2">
    <source>
        <dbReference type="Proteomes" id="UP000494206"/>
    </source>
</evidence>
<dbReference type="OrthoDB" id="5837919at2759"/>
<reference evidence="1 2" key="1">
    <citation type="submission" date="2020-04" db="EMBL/GenBank/DDBJ databases">
        <authorList>
            <person name="Laetsch R D."/>
            <person name="Stevens L."/>
            <person name="Kumar S."/>
            <person name="Blaxter L. M."/>
        </authorList>
    </citation>
    <scope>NUCLEOTIDE SEQUENCE [LARGE SCALE GENOMIC DNA]</scope>
</reference>
<dbReference type="EMBL" id="CADEPM010000001">
    <property type="protein sequence ID" value="CAB3397045.1"/>
    <property type="molecule type" value="Genomic_DNA"/>
</dbReference>
<name>A0A8S1EAG3_9PELO</name>